<dbReference type="InterPro" id="IPR008628">
    <property type="entry name" value="GPP34-like"/>
</dbReference>
<dbReference type="OrthoDB" id="3531322at2"/>
<evidence type="ECO:0000256" key="3">
    <source>
        <dbReference type="ARBA" id="ARBA00023121"/>
    </source>
</evidence>
<dbReference type="Pfam" id="PF05719">
    <property type="entry name" value="GPP34"/>
    <property type="match status" value="1"/>
</dbReference>
<evidence type="ECO:0000256" key="2">
    <source>
        <dbReference type="ARBA" id="ARBA00023034"/>
    </source>
</evidence>
<dbReference type="Gene3D" id="1.10.3630.10">
    <property type="entry name" value="yeast vps74-n-term truncation variant domain like"/>
    <property type="match status" value="1"/>
</dbReference>
<dbReference type="InterPro" id="IPR038261">
    <property type="entry name" value="GPP34-like_sf"/>
</dbReference>
<evidence type="ECO:0000256" key="4">
    <source>
        <dbReference type="ARBA" id="ARBA00023136"/>
    </source>
</evidence>
<proteinExistence type="predicted"/>
<protein>
    <submittedName>
        <fullName evidence="5">GPP34 family phosphoprotein</fullName>
    </submittedName>
</protein>
<dbReference type="GO" id="GO:0070273">
    <property type="term" value="F:phosphatidylinositol-4-phosphate binding"/>
    <property type="evidence" value="ECO:0007669"/>
    <property type="project" value="InterPro"/>
</dbReference>
<dbReference type="EMBL" id="QZEY01000020">
    <property type="protein sequence ID" value="RJL23041.1"/>
    <property type="molecule type" value="Genomic_DNA"/>
</dbReference>
<organism evidence="5 6">
    <name type="scientific">Bailinhaonella thermotolerans</name>
    <dbReference type="NCBI Taxonomy" id="1070861"/>
    <lineage>
        <taxon>Bacteria</taxon>
        <taxon>Bacillati</taxon>
        <taxon>Actinomycetota</taxon>
        <taxon>Actinomycetes</taxon>
        <taxon>Streptosporangiales</taxon>
        <taxon>Streptosporangiaceae</taxon>
        <taxon>Bailinhaonella</taxon>
    </lineage>
</organism>
<dbReference type="AlphaFoldDB" id="A0A3A4A590"/>
<name>A0A3A4A590_9ACTN</name>
<accession>A0A3A4A590</accession>
<dbReference type="Proteomes" id="UP000265768">
    <property type="component" value="Unassembled WGS sequence"/>
</dbReference>
<keyword evidence="2" id="KW-0333">Golgi apparatus</keyword>
<keyword evidence="6" id="KW-1185">Reference proteome</keyword>
<dbReference type="GO" id="GO:0012505">
    <property type="term" value="C:endomembrane system"/>
    <property type="evidence" value="ECO:0007669"/>
    <property type="project" value="UniProtKB-ARBA"/>
</dbReference>
<evidence type="ECO:0000256" key="1">
    <source>
        <dbReference type="ARBA" id="ARBA00004255"/>
    </source>
</evidence>
<dbReference type="GO" id="GO:0005737">
    <property type="term" value="C:cytoplasm"/>
    <property type="evidence" value="ECO:0007669"/>
    <property type="project" value="UniProtKB-ARBA"/>
</dbReference>
<dbReference type="RefSeq" id="WP_119930739.1">
    <property type="nucleotide sequence ID" value="NZ_QZEY01000020.1"/>
</dbReference>
<comment type="caution">
    <text evidence="5">The sequence shown here is derived from an EMBL/GenBank/DDBJ whole genome shotgun (WGS) entry which is preliminary data.</text>
</comment>
<sequence length="211" mass="22644">MRLADEFFLIAWDTAGQGKPVLHPQGAALGLAGALLGELILGERLTVQGAGLLVLNRVPVEDPLARDVLAQIVAAPEHTDVRTWLAYLAQDAAEGVGARLQDAGLVQRVESRVLFRTRVRYEATEFAKGAWPSLRLTMLLSEHQPMSLPDMLLAALVDAAGLLDHVLFEPEQRAPAREYLTTLTAALPPALRGLAGHVSAAVGSAVMTYRT</sequence>
<evidence type="ECO:0000313" key="5">
    <source>
        <dbReference type="EMBL" id="RJL23041.1"/>
    </source>
</evidence>
<keyword evidence="3" id="KW-0446">Lipid-binding</keyword>
<gene>
    <name evidence="5" type="ORF">D5H75_34270</name>
</gene>
<comment type="subcellular location">
    <subcellularLocation>
        <location evidence="1">Golgi apparatus membrane</location>
        <topology evidence="1">Peripheral membrane protein</topology>
        <orientation evidence="1">Cytoplasmic side</orientation>
    </subcellularLocation>
</comment>
<reference evidence="5 6" key="1">
    <citation type="submission" date="2018-09" db="EMBL/GenBank/DDBJ databases">
        <title>YIM 75507 draft genome.</title>
        <authorList>
            <person name="Tang S."/>
            <person name="Feng Y."/>
        </authorList>
    </citation>
    <scope>NUCLEOTIDE SEQUENCE [LARGE SCALE GENOMIC DNA]</scope>
    <source>
        <strain evidence="5 6">YIM 75507</strain>
    </source>
</reference>
<keyword evidence="4" id="KW-0472">Membrane</keyword>
<evidence type="ECO:0000313" key="6">
    <source>
        <dbReference type="Proteomes" id="UP000265768"/>
    </source>
</evidence>